<sequence>MSQFQGFIGTYTKGESRGIYAFTLDTVKKTLSLDGLAAELGNPTYLVISGDNRRLYSVIKKGSQGGVAAYSIDQAGHLKNLGVCVSEGASPCYVSTDRGNRTVVSANYHKGSVDVYPITDSGIVEASDTDWHKGSGSDPERQEGPHVHFVDFSPDERFIASVDLGTDQLTVYREEDGRLVAQSVLDFTPGTGPRHLAFHPSAPYAYVMSELSNEIIALHFDHQSGQFSTIQTISALPSDFQDHSQGAAIKITSDGQYVYASNRGADSIAVFRVDSESGKLDLVEHVSTRGNWPRDFELDPTEHFLIAANQNSGDLFLYERDVETGRLSPLESSISVPDPVCVKFLHASKP</sequence>
<protein>
    <submittedName>
        <fullName evidence="2">Lactonase family protein</fullName>
    </submittedName>
</protein>
<proteinExistence type="inferred from homology"/>
<gene>
    <name evidence="2" type="ORF">E4665_10425</name>
</gene>
<dbReference type="Proteomes" id="UP000298347">
    <property type="component" value="Unassembled WGS sequence"/>
</dbReference>
<name>A0A4Z0GNN2_9BACL</name>
<dbReference type="InterPro" id="IPR015943">
    <property type="entry name" value="WD40/YVTN_repeat-like_dom_sf"/>
</dbReference>
<evidence type="ECO:0000256" key="1">
    <source>
        <dbReference type="ARBA" id="ARBA00005564"/>
    </source>
</evidence>
<reference evidence="2 3" key="1">
    <citation type="journal article" date="2015" name="Int. J. Syst. Evol. Microbiol.">
        <title>Sporolactobacillus shoreae sp. nov. and Sporolactobacillus spathodeae sp. nov., two spore-forming lactic acid bacteria isolated from tree barks in Thailand.</title>
        <authorList>
            <person name="Thamacharoensuk T."/>
            <person name="Kitahara M."/>
            <person name="Ohkuma M."/>
            <person name="Thongchul N."/>
            <person name="Tanasupawat S."/>
        </authorList>
    </citation>
    <scope>NUCLEOTIDE SEQUENCE [LARGE SCALE GENOMIC DNA]</scope>
    <source>
        <strain evidence="2 3">BK92</strain>
    </source>
</reference>
<dbReference type="PANTHER" id="PTHR30344:SF1">
    <property type="entry name" value="6-PHOSPHOGLUCONOLACTONASE"/>
    <property type="match status" value="1"/>
</dbReference>
<dbReference type="Gene3D" id="2.130.10.10">
    <property type="entry name" value="YVTN repeat-like/Quinoprotein amine dehydrogenase"/>
    <property type="match status" value="1"/>
</dbReference>
<dbReference type="InterPro" id="IPR019405">
    <property type="entry name" value="Lactonase_7-beta_prop"/>
</dbReference>
<dbReference type="SUPFAM" id="SSF51004">
    <property type="entry name" value="C-terminal (heme d1) domain of cytochrome cd1-nitrite reductase"/>
    <property type="match status" value="1"/>
</dbReference>
<dbReference type="AlphaFoldDB" id="A0A4Z0GNN2"/>
<dbReference type="GO" id="GO:0017057">
    <property type="term" value="F:6-phosphogluconolactonase activity"/>
    <property type="evidence" value="ECO:0007669"/>
    <property type="project" value="TreeGrafter"/>
</dbReference>
<organism evidence="2 3">
    <name type="scientific">Sporolactobacillus shoreae</name>
    <dbReference type="NCBI Taxonomy" id="1465501"/>
    <lineage>
        <taxon>Bacteria</taxon>
        <taxon>Bacillati</taxon>
        <taxon>Bacillota</taxon>
        <taxon>Bacilli</taxon>
        <taxon>Bacillales</taxon>
        <taxon>Sporolactobacillaceae</taxon>
        <taxon>Sporolactobacillus</taxon>
    </lineage>
</organism>
<dbReference type="RefSeq" id="WP_135348738.1">
    <property type="nucleotide sequence ID" value="NZ_SRJD01000011.1"/>
</dbReference>
<accession>A0A4Z0GNN2</accession>
<dbReference type="PANTHER" id="PTHR30344">
    <property type="entry name" value="6-PHOSPHOGLUCONOLACTONASE-RELATED"/>
    <property type="match status" value="1"/>
</dbReference>
<dbReference type="Pfam" id="PF10282">
    <property type="entry name" value="Lactonase"/>
    <property type="match status" value="1"/>
</dbReference>
<dbReference type="OrthoDB" id="9790815at2"/>
<keyword evidence="3" id="KW-1185">Reference proteome</keyword>
<dbReference type="GO" id="GO:0005829">
    <property type="term" value="C:cytosol"/>
    <property type="evidence" value="ECO:0007669"/>
    <property type="project" value="TreeGrafter"/>
</dbReference>
<evidence type="ECO:0000313" key="3">
    <source>
        <dbReference type="Proteomes" id="UP000298347"/>
    </source>
</evidence>
<comment type="similarity">
    <text evidence="1">Belongs to the cycloisomerase 2 family.</text>
</comment>
<evidence type="ECO:0000313" key="2">
    <source>
        <dbReference type="EMBL" id="TGA97806.1"/>
    </source>
</evidence>
<comment type="caution">
    <text evidence="2">The sequence shown here is derived from an EMBL/GenBank/DDBJ whole genome shotgun (WGS) entry which is preliminary data.</text>
</comment>
<dbReference type="FunFam" id="2.130.10.10:FF:000306">
    <property type="entry name" value="3-carboxymuconate cyclase"/>
    <property type="match status" value="1"/>
</dbReference>
<dbReference type="EMBL" id="SRJD01000011">
    <property type="protein sequence ID" value="TGA97806.1"/>
    <property type="molecule type" value="Genomic_DNA"/>
</dbReference>
<dbReference type="InterPro" id="IPR050282">
    <property type="entry name" value="Cycloisomerase_2"/>
</dbReference>
<dbReference type="InterPro" id="IPR011048">
    <property type="entry name" value="Haem_d1_sf"/>
</dbReference>